<dbReference type="Proteomes" id="UP000289439">
    <property type="component" value="Segment"/>
</dbReference>
<protein>
    <recommendedName>
        <fullName evidence="4">Capsid protein</fullName>
    </recommendedName>
    <alternativeName>
        <fullName evidence="9">Coat protein</fullName>
    </alternativeName>
</protein>
<proteinExistence type="inferred from homology"/>
<evidence type="ECO:0000256" key="3">
    <source>
        <dbReference type="ARBA" id="ARBA00007202"/>
    </source>
</evidence>
<evidence type="ECO:0000259" key="12">
    <source>
        <dbReference type="Pfam" id="PF08358"/>
    </source>
</evidence>
<keyword evidence="6 13" id="KW-0167">Capsid protein</keyword>
<dbReference type="Pfam" id="PF08358">
    <property type="entry name" value="Flexi_CP_N"/>
    <property type="match status" value="1"/>
</dbReference>
<feature type="compositionally biased region" description="Basic and acidic residues" evidence="10">
    <location>
        <begin position="18"/>
        <end position="40"/>
    </location>
</feature>
<accession>A0A2P1JHV2</accession>
<dbReference type="RefSeq" id="YP_009553180.1">
    <property type="nucleotide sequence ID" value="NC_040703.1"/>
</dbReference>
<comment type="similarity">
    <text evidence="3">Belongs to the potexviruses coat protein family.</text>
</comment>
<evidence type="ECO:0000256" key="8">
    <source>
        <dbReference type="ARBA" id="ARBA00023274"/>
    </source>
</evidence>
<evidence type="ECO:0000256" key="10">
    <source>
        <dbReference type="SAM" id="MobiDB-lite"/>
    </source>
</evidence>
<keyword evidence="7" id="KW-0946">Virion</keyword>
<evidence type="ECO:0000256" key="9">
    <source>
        <dbReference type="ARBA" id="ARBA00031336"/>
    </source>
</evidence>
<evidence type="ECO:0000256" key="4">
    <source>
        <dbReference type="ARBA" id="ARBA00018091"/>
    </source>
</evidence>
<evidence type="ECO:0000256" key="2">
    <source>
        <dbReference type="ARBA" id="ARBA00004328"/>
    </source>
</evidence>
<feature type="domain" description="Carlavirus coat" evidence="12">
    <location>
        <begin position="62"/>
        <end position="112"/>
    </location>
</feature>
<dbReference type="GO" id="GO:0019029">
    <property type="term" value="C:helical viral capsid"/>
    <property type="evidence" value="ECO:0007669"/>
    <property type="project" value="UniProtKB-KW"/>
</dbReference>
<comment type="function">
    <text evidence="1">Required for genome encapsidation. Forms ribonucleoprotein complexes along with TGB1 helicase and viral RNA.</text>
</comment>
<dbReference type="Pfam" id="PF00286">
    <property type="entry name" value="Flexi_CP"/>
    <property type="match status" value="1"/>
</dbReference>
<name>A0A2P1JHV2_9VIRU</name>
<evidence type="ECO:0000256" key="7">
    <source>
        <dbReference type="ARBA" id="ARBA00022844"/>
    </source>
</evidence>
<dbReference type="OrthoDB" id="15901at10239"/>
<sequence length="307" mass="34444">MPQKTEAELAAEAAFAKTAEEAKRRAAEMEAKKREERGKSPETGQGSGEESFEEEDKLEAMLDKLVEYRRKEYRTSRITNAGYETGRPLMRIPGRMRGDSANMYNMLSIDDLYAIKPKAVSNNMATTEDMAKVKVSLEALGVPTEEVSRLVAQAAIYCKDTSSSEYMDPRGTFETSAGAISMDAVFAALKTQGGTLRRVCRLYAAITWNYMLLHEAPPSDWSAMGFKRNERFAAFDCLDYVENSAAIPPKEGLIRKPTSNEYIAHNTYKRIALDRSNRNEVFGNLQTEITGGRFGDEIERNHLRSNK</sequence>
<gene>
    <name evidence="13" type="primary">ORF5</name>
</gene>
<dbReference type="GO" id="GO:1990904">
    <property type="term" value="C:ribonucleoprotein complex"/>
    <property type="evidence" value="ECO:0007669"/>
    <property type="project" value="UniProtKB-KW"/>
</dbReference>
<keyword evidence="8" id="KW-0687">Ribonucleoprotein</keyword>
<dbReference type="InterPro" id="IPR000052">
    <property type="entry name" value="Pltvir_coat"/>
</dbReference>
<dbReference type="PRINTS" id="PR00232">
    <property type="entry name" value="POTXCARLCOAT"/>
</dbReference>
<keyword evidence="14" id="KW-1185">Reference proteome</keyword>
<feature type="compositionally biased region" description="Low complexity" evidence="10">
    <location>
        <begin position="8"/>
        <end position="17"/>
    </location>
</feature>
<evidence type="ECO:0000256" key="6">
    <source>
        <dbReference type="ARBA" id="ARBA00022561"/>
    </source>
</evidence>
<feature type="region of interest" description="Disordered" evidence="10">
    <location>
        <begin position="1"/>
        <end position="56"/>
    </location>
</feature>
<comment type="subcellular location">
    <subcellularLocation>
        <location evidence="2">Virion</location>
    </subcellularLocation>
</comment>
<dbReference type="GO" id="GO:0005198">
    <property type="term" value="F:structural molecule activity"/>
    <property type="evidence" value="ECO:0007669"/>
    <property type="project" value="InterPro"/>
</dbReference>
<evidence type="ECO:0000256" key="5">
    <source>
        <dbReference type="ARBA" id="ARBA00022497"/>
    </source>
</evidence>
<reference evidence="13" key="1">
    <citation type="journal article" date="2018" name="Arch. Virol.">
        <title>Complete nucleotide sequence of a new carlavirus in chrysanthemums in China.</title>
        <authorList>
            <person name="Wang R."/>
            <person name="Dong J."/>
            <person name="Wang Z."/>
            <person name="Zhou T."/>
            <person name="Li Y."/>
            <person name="Ding W."/>
        </authorList>
    </citation>
    <scope>NUCLEOTIDE SEQUENCE [LARGE SCALE GENOMIC DNA]</scope>
    <source>
        <strain evidence="13">BJ</strain>
    </source>
</reference>
<dbReference type="GeneID" id="41701975"/>
<dbReference type="InterPro" id="IPR013569">
    <property type="entry name" value="Carlavirus_coat_N"/>
</dbReference>
<dbReference type="EMBL" id="MG432107">
    <property type="protein sequence ID" value="AVN98093.1"/>
    <property type="molecule type" value="Genomic_RNA"/>
</dbReference>
<evidence type="ECO:0000313" key="14">
    <source>
        <dbReference type="Proteomes" id="UP000289439"/>
    </source>
</evidence>
<feature type="domain" description="Potexviruses and carlaviruses coat protein" evidence="11">
    <location>
        <begin position="121"/>
        <end position="261"/>
    </location>
</feature>
<evidence type="ECO:0000313" key="13">
    <source>
        <dbReference type="EMBL" id="AVN98093.1"/>
    </source>
</evidence>
<evidence type="ECO:0000259" key="11">
    <source>
        <dbReference type="Pfam" id="PF00286"/>
    </source>
</evidence>
<dbReference type="KEGG" id="vg:41701975"/>
<keyword evidence="5" id="KW-1139">Helical capsid protein</keyword>
<organism evidence="13">
    <name type="scientific">Chrysanthemum virus R</name>
    <dbReference type="NCBI Taxonomy" id="2116736"/>
    <lineage>
        <taxon>Viruses</taxon>
        <taxon>Riboviria</taxon>
        <taxon>Orthornavirae</taxon>
        <taxon>Kitrinoviricota</taxon>
        <taxon>Alsuviricetes</taxon>
        <taxon>Tymovirales</taxon>
        <taxon>Betaflexiviridae</taxon>
        <taxon>Quinvirinae</taxon>
        <taxon>Carlavirus</taxon>
        <taxon>Carlavirus rhochrysanthemi</taxon>
        <taxon>Carlavirus CVR</taxon>
    </lineage>
</organism>
<evidence type="ECO:0000256" key="1">
    <source>
        <dbReference type="ARBA" id="ARBA00004032"/>
    </source>
</evidence>